<dbReference type="Proteomes" id="UP000318704">
    <property type="component" value="Chromosome"/>
</dbReference>
<dbReference type="GO" id="GO:0034069">
    <property type="term" value="F:aminoglycoside N-acetyltransferase activity"/>
    <property type="evidence" value="ECO:0007669"/>
    <property type="project" value="TreeGrafter"/>
</dbReference>
<dbReference type="Gene3D" id="3.40.630.30">
    <property type="match status" value="1"/>
</dbReference>
<dbReference type="Gene3D" id="3.30.1050.10">
    <property type="entry name" value="SCP2 sterol-binding domain"/>
    <property type="match status" value="1"/>
</dbReference>
<dbReference type="RefSeq" id="WP_144985022.1">
    <property type="nucleotide sequence ID" value="NZ_CP037920.1"/>
</dbReference>
<protein>
    <recommendedName>
        <fullName evidence="1">Enhanced intracellular survival protein domain-containing protein</fullName>
    </recommendedName>
</protein>
<dbReference type="InterPro" id="IPR016181">
    <property type="entry name" value="Acyl_CoA_acyltransferase"/>
</dbReference>
<dbReference type="PANTHER" id="PTHR37817:SF1">
    <property type="entry name" value="N-ACETYLTRANSFERASE EIS"/>
    <property type="match status" value="1"/>
</dbReference>
<dbReference type="GO" id="GO:0030649">
    <property type="term" value="P:aminoglycoside antibiotic catabolic process"/>
    <property type="evidence" value="ECO:0007669"/>
    <property type="project" value="TreeGrafter"/>
</dbReference>
<gene>
    <name evidence="2" type="ORF">V144x_20640</name>
</gene>
<dbReference type="InterPro" id="IPR051554">
    <property type="entry name" value="Acetyltransferase_Eis"/>
</dbReference>
<evidence type="ECO:0000259" key="1">
    <source>
        <dbReference type="Pfam" id="PF13530"/>
    </source>
</evidence>
<dbReference type="SUPFAM" id="SSF55718">
    <property type="entry name" value="SCP-like"/>
    <property type="match status" value="1"/>
</dbReference>
<feature type="domain" description="Enhanced intracellular survival protein" evidence="1">
    <location>
        <begin position="315"/>
        <end position="407"/>
    </location>
</feature>
<dbReference type="InterPro" id="IPR036527">
    <property type="entry name" value="SCP2_sterol-bd_dom_sf"/>
</dbReference>
<accession>A0A517VUD0</accession>
<sequence>MDIQVANYDSDRDLEAVKRLWHEIGWMRDNSDAEHQLLQTELSLGQVRVARIDDVTESIALGANAILQYLDTELPLAAVTGVATGRVARKKGLARRATARLIADMAAEGAALSMLGIFDQGYYDRLGFGTGSYDHRVAVQPQDLCVPLPKSTPRRLSSTDWEEMHACRTRRMKRHGYVTFTSPAATQCETIRSDYFGFGFSDAASGELTHYLWCNTDDLEYGPYQVMSMVYENYGQLLELLGTLKSLEDQVQLVTLVEPPDIQLQDLVSRPFYRLATLKEGKFGTGIRSYAVWQARICNLHACLQQTQLECEPLRFNLELTDPIAEFLDEDQPWRGVAGQYVVTLADESGVEQGKVADLPTLTATVGAFTRLWLGVRPATGLAATDQLNASPELLTQLDSALRLPAPSWDWRF</sequence>
<dbReference type="Pfam" id="PF13527">
    <property type="entry name" value="Acetyltransf_9"/>
    <property type="match status" value="1"/>
</dbReference>
<proteinExistence type="predicted"/>
<dbReference type="SUPFAM" id="SSF55729">
    <property type="entry name" value="Acyl-CoA N-acyltransferases (Nat)"/>
    <property type="match status" value="1"/>
</dbReference>
<dbReference type="InterPro" id="IPR025559">
    <property type="entry name" value="Eis_dom"/>
</dbReference>
<evidence type="ECO:0000313" key="2">
    <source>
        <dbReference type="EMBL" id="QDT96606.1"/>
    </source>
</evidence>
<evidence type="ECO:0000313" key="3">
    <source>
        <dbReference type="Proteomes" id="UP000318704"/>
    </source>
</evidence>
<dbReference type="KEGG" id="gaw:V144x_20640"/>
<dbReference type="AlphaFoldDB" id="A0A517VUD0"/>
<dbReference type="PANTHER" id="PTHR37817">
    <property type="entry name" value="N-ACETYLTRANSFERASE EIS"/>
    <property type="match status" value="1"/>
</dbReference>
<organism evidence="2 3">
    <name type="scientific">Gimesia aquarii</name>
    <dbReference type="NCBI Taxonomy" id="2527964"/>
    <lineage>
        <taxon>Bacteria</taxon>
        <taxon>Pseudomonadati</taxon>
        <taxon>Planctomycetota</taxon>
        <taxon>Planctomycetia</taxon>
        <taxon>Planctomycetales</taxon>
        <taxon>Planctomycetaceae</taxon>
        <taxon>Gimesia</taxon>
    </lineage>
</organism>
<dbReference type="EMBL" id="CP037920">
    <property type="protein sequence ID" value="QDT96606.1"/>
    <property type="molecule type" value="Genomic_DNA"/>
</dbReference>
<name>A0A517VUD0_9PLAN</name>
<reference evidence="2 3" key="1">
    <citation type="submission" date="2019-03" db="EMBL/GenBank/DDBJ databases">
        <title>Deep-cultivation of Planctomycetes and their phenomic and genomic characterization uncovers novel biology.</title>
        <authorList>
            <person name="Wiegand S."/>
            <person name="Jogler M."/>
            <person name="Boedeker C."/>
            <person name="Pinto D."/>
            <person name="Vollmers J."/>
            <person name="Rivas-Marin E."/>
            <person name="Kohn T."/>
            <person name="Peeters S.H."/>
            <person name="Heuer A."/>
            <person name="Rast P."/>
            <person name="Oberbeckmann S."/>
            <person name="Bunk B."/>
            <person name="Jeske O."/>
            <person name="Meyerdierks A."/>
            <person name="Storesund J.E."/>
            <person name="Kallscheuer N."/>
            <person name="Luecker S."/>
            <person name="Lage O.M."/>
            <person name="Pohl T."/>
            <person name="Merkel B.J."/>
            <person name="Hornburger P."/>
            <person name="Mueller R.-W."/>
            <person name="Bruemmer F."/>
            <person name="Labrenz M."/>
            <person name="Spormann A.M."/>
            <person name="Op den Camp H."/>
            <person name="Overmann J."/>
            <person name="Amann R."/>
            <person name="Jetten M.S.M."/>
            <person name="Mascher T."/>
            <person name="Medema M.H."/>
            <person name="Devos D.P."/>
            <person name="Kaster A.-K."/>
            <person name="Ovreas L."/>
            <person name="Rohde M."/>
            <person name="Galperin M.Y."/>
            <person name="Jogler C."/>
        </authorList>
    </citation>
    <scope>NUCLEOTIDE SEQUENCE [LARGE SCALE GENOMIC DNA]</scope>
    <source>
        <strain evidence="2 3">V144</strain>
    </source>
</reference>
<dbReference type="Pfam" id="PF13530">
    <property type="entry name" value="SCP2_2"/>
    <property type="match status" value="1"/>
</dbReference>